<keyword evidence="3" id="KW-1185">Reference proteome</keyword>
<dbReference type="Proteomes" id="UP000033111">
    <property type="component" value="Chromosome"/>
</dbReference>
<accession>A0A0E3P3A2</accession>
<dbReference type="HOGENOM" id="CLU_091961_0_0_2"/>
<dbReference type="InterPro" id="IPR012437">
    <property type="entry name" value="DUF1638"/>
</dbReference>
<evidence type="ECO:0000259" key="1">
    <source>
        <dbReference type="Pfam" id="PF07796"/>
    </source>
</evidence>
<dbReference type="Pfam" id="PF07796">
    <property type="entry name" value="DUF1638"/>
    <property type="match status" value="1"/>
</dbReference>
<name>A0A0E3P3A2_9EURY</name>
<evidence type="ECO:0000313" key="2">
    <source>
        <dbReference type="EMBL" id="AKB28032.1"/>
    </source>
</evidence>
<dbReference type="PATRIC" id="fig|1434120.4.peg.1680"/>
<dbReference type="RefSeq" id="WP_048171142.1">
    <property type="nucleotide sequence ID" value="NZ_CP009506.1"/>
</dbReference>
<feature type="domain" description="DUF1638" evidence="1">
    <location>
        <begin position="106"/>
        <end position="273"/>
    </location>
</feature>
<gene>
    <name evidence="2" type="ORF">MSSIT_1313</name>
</gene>
<dbReference type="GeneID" id="24860134"/>
<reference evidence="2 3" key="1">
    <citation type="submission" date="2014-07" db="EMBL/GenBank/DDBJ databases">
        <title>Methanogenic archaea and the global carbon cycle.</title>
        <authorList>
            <person name="Henriksen J.R."/>
            <person name="Luke J."/>
            <person name="Reinhart S."/>
            <person name="Benedict M.N."/>
            <person name="Youngblut N.D."/>
            <person name="Metcalf M.E."/>
            <person name="Whitaker R.J."/>
            <person name="Metcalf W.W."/>
        </authorList>
    </citation>
    <scope>NUCLEOTIDE SEQUENCE [LARGE SCALE GENOMIC DNA]</scope>
    <source>
        <strain evidence="2 3">T4/M</strain>
    </source>
</reference>
<organism evidence="2 3">
    <name type="scientific">Methanosarcina siciliae T4/M</name>
    <dbReference type="NCBI Taxonomy" id="1434120"/>
    <lineage>
        <taxon>Archaea</taxon>
        <taxon>Methanobacteriati</taxon>
        <taxon>Methanobacteriota</taxon>
        <taxon>Stenosarchaea group</taxon>
        <taxon>Methanomicrobia</taxon>
        <taxon>Methanosarcinales</taxon>
        <taxon>Methanosarcinaceae</taxon>
        <taxon>Methanosarcina</taxon>
    </lineage>
</organism>
<evidence type="ECO:0000313" key="3">
    <source>
        <dbReference type="Proteomes" id="UP000033111"/>
    </source>
</evidence>
<dbReference type="KEGG" id="msw:MSSIT_1313"/>
<dbReference type="EMBL" id="CP009506">
    <property type="protein sequence ID" value="AKB28032.1"/>
    <property type="molecule type" value="Genomic_DNA"/>
</dbReference>
<protein>
    <recommendedName>
        <fullName evidence="1">DUF1638 domain-containing protein</fullName>
    </recommendedName>
</protein>
<sequence length="298" mass="33334">MPVLSIIACGMLEDELVHVLSKDCELKQLIVVENRNNLGFLRKLRAGKCIPRTIPLDRVQMFFKTGCNPDFETLAKFLAPFPLFGKVCEKMNANAGQQISVVVNLLRLGLHADLELLKSEVYRNIREMAAFSDGILIFYGTCGHVLGELEKDFIDLGCPLFFLKDKAGEIVEDCISTALGGNEAYARAMLACRGKGTIYLTPMWASSWKNFEKESGSRDLNNRYLKNSRYCLAVKIETGISYEPGFSENIQEFARTFGMNTITLKGSSEIAEQGYSDARKIMVKNPGRLPKNHQDPVL</sequence>
<dbReference type="AlphaFoldDB" id="A0A0E3P3A2"/>
<dbReference type="OrthoDB" id="53190at2157"/>
<proteinExistence type="predicted"/>